<feature type="binding site" evidence="3">
    <location>
        <position position="341"/>
    </location>
    <ligand>
        <name>CTP</name>
        <dbReference type="ChEBI" id="CHEBI:37563"/>
    </ligand>
</feature>
<feature type="binding site" evidence="3">
    <location>
        <position position="323"/>
    </location>
    <ligand>
        <name>CTP</name>
        <dbReference type="ChEBI" id="CHEBI:37563"/>
    </ligand>
</feature>
<dbReference type="EMBL" id="QFOI01000121">
    <property type="protein sequence ID" value="PZP49232.1"/>
    <property type="molecule type" value="Genomic_DNA"/>
</dbReference>
<keyword evidence="6" id="KW-0472">Membrane</keyword>
<evidence type="ECO:0000259" key="8">
    <source>
        <dbReference type="Pfam" id="PF04127"/>
    </source>
</evidence>
<dbReference type="Proteomes" id="UP000249645">
    <property type="component" value="Unassembled WGS sequence"/>
</dbReference>
<dbReference type="GO" id="GO:0046872">
    <property type="term" value="F:metal ion binding"/>
    <property type="evidence" value="ECO:0007669"/>
    <property type="project" value="UniProtKB-KW"/>
</dbReference>
<gene>
    <name evidence="3 9" type="primary">coaBC</name>
    <name evidence="9" type="ORF">DI598_08380</name>
</gene>
<evidence type="ECO:0000256" key="6">
    <source>
        <dbReference type="SAM" id="Phobius"/>
    </source>
</evidence>
<dbReference type="AlphaFoldDB" id="A0A2W5H0H2"/>
<organism evidence="9 10">
    <name type="scientific">Pseudopedobacter saltans</name>
    <dbReference type="NCBI Taxonomy" id="151895"/>
    <lineage>
        <taxon>Bacteria</taxon>
        <taxon>Pseudomonadati</taxon>
        <taxon>Bacteroidota</taxon>
        <taxon>Sphingobacteriia</taxon>
        <taxon>Sphingobacteriales</taxon>
        <taxon>Sphingobacteriaceae</taxon>
        <taxon>Pseudopedobacter</taxon>
    </lineage>
</organism>
<comment type="pathway">
    <text evidence="3 4">Cofactor biosynthesis; coenzyme A biosynthesis; CoA from (R)-pantothenate: step 3/5.</text>
</comment>
<keyword evidence="6" id="KW-1133">Transmembrane helix</keyword>
<evidence type="ECO:0000256" key="5">
    <source>
        <dbReference type="SAM" id="Coils"/>
    </source>
</evidence>
<comment type="catalytic activity">
    <reaction evidence="3 4">
        <text>N-[(R)-4-phosphopantothenoyl]-L-cysteine + H(+) = (R)-4'-phosphopantetheine + CO2</text>
        <dbReference type="Rhea" id="RHEA:16793"/>
        <dbReference type="ChEBI" id="CHEBI:15378"/>
        <dbReference type="ChEBI" id="CHEBI:16526"/>
        <dbReference type="ChEBI" id="CHEBI:59458"/>
        <dbReference type="ChEBI" id="CHEBI:61723"/>
        <dbReference type="EC" id="4.1.1.36"/>
    </reaction>
</comment>
<dbReference type="UniPathway" id="UPA00241">
    <property type="reaction ID" value="UER00353"/>
</dbReference>
<sequence length="405" mass="44275">MLAGKKVLIGITGSIAAYKIIYLVRLLRKSGVEVKIVMTEAASDFVSPLVLETLSGNKVLDSLTDASTWANHVMLGRWADLILVAPASCNTIAKMANGICDNLLQAIYLSATCPVWIAPAMDEDMWLHQATKNNIAKLVSYGNRILDVKEGELASGLFGPGRLMEPEDIVTEIEVFFREKMFTGIKVLITAGPTYENIDPVRFVGNHSSGKMGFALAEAFYLNGADVVLITGPVHLHTKYPAIKRIDVASTNEMYEAVQVHFKNCQIAVLAAAVADFYIPNKSEIKIKKRPEQKGLDLHLEETNDILKSLGQTKSEDQLVVGFALETNNELENAKKKLNSKNADMIVLNSLQDENVGFGKDTNKVTFLLKDGSIIENPALSKKEVADRIAMQIAQIGGLPTNEIS</sequence>
<keyword evidence="3 4" id="KW-0285">Flavoprotein</keyword>
<feature type="binding site" evidence="3">
    <location>
        <position position="286"/>
    </location>
    <ligand>
        <name>CTP</name>
        <dbReference type="ChEBI" id="CHEBI:37563"/>
    </ligand>
</feature>
<feature type="domain" description="DNA/pantothenate metabolism flavoprotein C-terminal" evidence="8">
    <location>
        <begin position="183"/>
        <end position="395"/>
    </location>
</feature>
<keyword evidence="1 3" id="KW-0210">Decarboxylase</keyword>
<dbReference type="Gene3D" id="3.40.50.1950">
    <property type="entry name" value="Flavin prenyltransferase-like"/>
    <property type="match status" value="1"/>
</dbReference>
<feature type="domain" description="Flavoprotein" evidence="7">
    <location>
        <begin position="5"/>
        <end position="173"/>
    </location>
</feature>
<dbReference type="Gene3D" id="3.40.50.10300">
    <property type="entry name" value="CoaB-like"/>
    <property type="match status" value="1"/>
</dbReference>
<protein>
    <recommendedName>
        <fullName evidence="3">Coenzyme A biosynthesis bifunctional protein CoaBC</fullName>
    </recommendedName>
    <alternativeName>
        <fullName evidence="3">DNA/pantothenate metabolism flavoprotein</fullName>
    </alternativeName>
    <alternativeName>
        <fullName evidence="3">Phosphopantothenoylcysteine synthetase/decarboxylase</fullName>
        <shortName evidence="3">PPCS-PPCDC</shortName>
    </alternativeName>
    <domain>
        <recommendedName>
            <fullName evidence="3">Phosphopantothenoylcysteine decarboxylase</fullName>
            <shortName evidence="3">PPC decarboxylase</shortName>
            <shortName evidence="3">PPC-DC</shortName>
            <ecNumber evidence="3">4.1.1.36</ecNumber>
        </recommendedName>
        <alternativeName>
            <fullName evidence="3">CoaC</fullName>
        </alternativeName>
    </domain>
    <domain>
        <recommendedName>
            <fullName evidence="3">Phosphopantothenate--cysteine ligase</fullName>
            <ecNumber evidence="3">6.3.2.5</ecNumber>
        </recommendedName>
        <alternativeName>
            <fullName evidence="3">CoaB</fullName>
        </alternativeName>
        <alternativeName>
            <fullName evidence="3">Phosphopantothenoylcysteine synthetase</fullName>
            <shortName evidence="3">PPC synthetase</shortName>
            <shortName evidence="3">PPC-S</shortName>
        </alternativeName>
    </domain>
</protein>
<dbReference type="EC" id="4.1.1.36" evidence="3"/>
<feature type="region of interest" description="Phosphopantothenoylcysteine decarboxylase" evidence="3">
    <location>
        <begin position="1"/>
        <end position="186"/>
    </location>
</feature>
<dbReference type="GO" id="GO:0071513">
    <property type="term" value="C:phosphopantothenoylcysteine decarboxylase complex"/>
    <property type="evidence" value="ECO:0007669"/>
    <property type="project" value="TreeGrafter"/>
</dbReference>
<feature type="binding site" evidence="3">
    <location>
        <position position="276"/>
    </location>
    <ligand>
        <name>CTP</name>
        <dbReference type="ChEBI" id="CHEBI:37563"/>
    </ligand>
</feature>
<keyword evidence="3 4" id="KW-0288">FMN</keyword>
<dbReference type="InterPro" id="IPR007085">
    <property type="entry name" value="DNA/pantothenate-metab_flavo_C"/>
</dbReference>
<dbReference type="Pfam" id="PF02441">
    <property type="entry name" value="Flavoprotein"/>
    <property type="match status" value="1"/>
</dbReference>
<dbReference type="GO" id="GO:0004632">
    <property type="term" value="F:phosphopantothenate--cysteine ligase activity"/>
    <property type="evidence" value="ECO:0007669"/>
    <property type="project" value="UniProtKB-UniRule"/>
</dbReference>
<accession>A0A2W5H0H2</accession>
<dbReference type="GO" id="GO:0015937">
    <property type="term" value="P:coenzyme A biosynthetic process"/>
    <property type="evidence" value="ECO:0007669"/>
    <property type="project" value="UniProtKB-UniRule"/>
</dbReference>
<dbReference type="InterPro" id="IPR036551">
    <property type="entry name" value="Flavin_trans-like"/>
</dbReference>
<feature type="transmembrane region" description="Helical" evidence="6">
    <location>
        <begin position="7"/>
        <end position="27"/>
    </location>
</feature>
<reference evidence="9 10" key="1">
    <citation type="submission" date="2017-11" db="EMBL/GenBank/DDBJ databases">
        <title>Infants hospitalized years apart are colonized by the same room-sourced microbial strains.</title>
        <authorList>
            <person name="Brooks B."/>
            <person name="Olm M.R."/>
            <person name="Firek B.A."/>
            <person name="Baker R."/>
            <person name="Thomas B.C."/>
            <person name="Morowitz M.J."/>
            <person name="Banfield J.F."/>
        </authorList>
    </citation>
    <scope>NUCLEOTIDE SEQUENCE [LARGE SCALE GENOMIC DNA]</scope>
    <source>
        <strain evidence="9">S2_009_000_R2_76</strain>
    </source>
</reference>
<dbReference type="GO" id="GO:0010181">
    <property type="term" value="F:FMN binding"/>
    <property type="evidence" value="ECO:0007669"/>
    <property type="project" value="UniProtKB-UniRule"/>
</dbReference>
<comment type="cofactor">
    <cofactor evidence="3">
        <name>FMN</name>
        <dbReference type="ChEBI" id="CHEBI:58210"/>
    </cofactor>
    <text evidence="3">Binds 1 FMN per subunit.</text>
</comment>
<dbReference type="Pfam" id="PF04127">
    <property type="entry name" value="DFP"/>
    <property type="match status" value="1"/>
</dbReference>
<comment type="function">
    <text evidence="4">Catalyzes two steps in the biosynthesis of coenzyme A. In the first step cysteine is conjugated to 4'-phosphopantothenate to form 4-phosphopantothenoylcysteine, in the latter compound is decarboxylated to form 4'-phosphopantotheine.</text>
</comment>
<feature type="region of interest" description="Phosphopantothenate--cysteine ligase" evidence="3">
    <location>
        <begin position="187"/>
        <end position="405"/>
    </location>
</feature>
<keyword evidence="3" id="KW-0460">Magnesium</keyword>
<dbReference type="InterPro" id="IPR003382">
    <property type="entry name" value="Flavoprotein"/>
</dbReference>
<dbReference type="NCBIfam" id="TIGR00521">
    <property type="entry name" value="coaBC_dfp"/>
    <property type="match status" value="1"/>
</dbReference>
<keyword evidence="2 3" id="KW-0456">Lyase</keyword>
<dbReference type="HAMAP" id="MF_02225">
    <property type="entry name" value="CoaBC"/>
    <property type="match status" value="1"/>
</dbReference>
<comment type="similarity">
    <text evidence="3 4">In the N-terminal section; belongs to the HFCD (homo-oligomeric flavin containing Cys decarboxylase) superfamily.</text>
</comment>
<dbReference type="EC" id="6.3.2.5" evidence="3"/>
<comment type="function">
    <text evidence="3">Catalyzes two sequential steps in the biosynthesis of coenzyme A. In the first step cysteine is conjugated to 4'-phosphopantothenate to form 4-phosphopantothenoylcysteine. In the second step the latter compound is decarboxylated to form 4'-phosphopantotheine.</text>
</comment>
<evidence type="ECO:0000256" key="3">
    <source>
        <dbReference type="HAMAP-Rule" id="MF_02225"/>
    </source>
</evidence>
<comment type="pathway">
    <text evidence="3 4">Cofactor biosynthesis; coenzyme A biosynthesis; CoA from (R)-pantothenate: step 2/5.</text>
</comment>
<dbReference type="SUPFAM" id="SSF52507">
    <property type="entry name" value="Homo-oligomeric flavin-containing Cys decarboxylases, HFCD"/>
    <property type="match status" value="1"/>
</dbReference>
<comment type="caution">
    <text evidence="3">Lacks conserved residue(s) required for the propagation of feature annotation.</text>
</comment>
<comment type="similarity">
    <text evidence="3 4">In the C-terminal section; belongs to the PPC synthetase family.</text>
</comment>
<keyword evidence="5" id="KW-0175">Coiled coil</keyword>
<evidence type="ECO:0000313" key="9">
    <source>
        <dbReference type="EMBL" id="PZP49232.1"/>
    </source>
</evidence>
<evidence type="ECO:0000256" key="2">
    <source>
        <dbReference type="ARBA" id="ARBA00023239"/>
    </source>
</evidence>
<proteinExistence type="inferred from homology"/>
<dbReference type="InterPro" id="IPR005252">
    <property type="entry name" value="CoaBC"/>
</dbReference>
<dbReference type="SUPFAM" id="SSF102645">
    <property type="entry name" value="CoaB-like"/>
    <property type="match status" value="1"/>
</dbReference>
<feature type="binding site" evidence="3">
    <location>
        <position position="337"/>
    </location>
    <ligand>
        <name>CTP</name>
        <dbReference type="ChEBI" id="CHEBI:37563"/>
    </ligand>
</feature>
<evidence type="ECO:0000313" key="10">
    <source>
        <dbReference type="Proteomes" id="UP000249645"/>
    </source>
</evidence>
<keyword evidence="6" id="KW-0812">Transmembrane</keyword>
<evidence type="ECO:0000256" key="4">
    <source>
        <dbReference type="RuleBase" id="RU364078"/>
    </source>
</evidence>
<evidence type="ECO:0000256" key="1">
    <source>
        <dbReference type="ARBA" id="ARBA00022793"/>
    </source>
</evidence>
<comment type="catalytic activity">
    <reaction evidence="3 4">
        <text>(R)-4'-phosphopantothenate + L-cysteine + CTP = N-[(R)-4-phosphopantothenoyl]-L-cysteine + CMP + diphosphate + H(+)</text>
        <dbReference type="Rhea" id="RHEA:19397"/>
        <dbReference type="ChEBI" id="CHEBI:10986"/>
        <dbReference type="ChEBI" id="CHEBI:15378"/>
        <dbReference type="ChEBI" id="CHEBI:33019"/>
        <dbReference type="ChEBI" id="CHEBI:35235"/>
        <dbReference type="ChEBI" id="CHEBI:37563"/>
        <dbReference type="ChEBI" id="CHEBI:59458"/>
        <dbReference type="ChEBI" id="CHEBI:60377"/>
        <dbReference type="EC" id="6.3.2.5"/>
    </reaction>
</comment>
<evidence type="ECO:0000259" key="7">
    <source>
        <dbReference type="Pfam" id="PF02441"/>
    </source>
</evidence>
<comment type="cofactor">
    <cofactor evidence="3">
        <name>Mg(2+)</name>
        <dbReference type="ChEBI" id="CHEBI:18420"/>
    </cofactor>
</comment>
<dbReference type="PANTHER" id="PTHR14359:SF6">
    <property type="entry name" value="PHOSPHOPANTOTHENOYLCYSTEINE DECARBOXYLASE"/>
    <property type="match status" value="1"/>
</dbReference>
<comment type="caution">
    <text evidence="9">The sequence shown here is derived from an EMBL/GenBank/DDBJ whole genome shotgun (WGS) entry which is preliminary data.</text>
</comment>
<keyword evidence="3 4" id="KW-0436">Ligase</keyword>
<feature type="coiled-coil region" evidence="5">
    <location>
        <begin position="321"/>
        <end position="348"/>
    </location>
</feature>
<keyword evidence="3" id="KW-0479">Metal-binding</keyword>
<keyword evidence="3" id="KW-0511">Multifunctional enzyme</keyword>
<dbReference type="GO" id="GO:0004633">
    <property type="term" value="F:phosphopantothenoylcysteine decarboxylase activity"/>
    <property type="evidence" value="ECO:0007669"/>
    <property type="project" value="UniProtKB-UniRule"/>
</dbReference>
<name>A0A2W5H0H2_9SPHI</name>
<dbReference type="PANTHER" id="PTHR14359">
    <property type="entry name" value="HOMO-OLIGOMERIC FLAVIN CONTAINING CYS DECARBOXYLASE FAMILY"/>
    <property type="match status" value="1"/>
</dbReference>
<dbReference type="GO" id="GO:0015941">
    <property type="term" value="P:pantothenate catabolic process"/>
    <property type="evidence" value="ECO:0007669"/>
    <property type="project" value="InterPro"/>
</dbReference>
<dbReference type="InterPro" id="IPR035929">
    <property type="entry name" value="CoaB-like_sf"/>
</dbReference>